<keyword evidence="2 3" id="KW-0378">Hydrolase</keyword>
<evidence type="ECO:0000256" key="2">
    <source>
        <dbReference type="ARBA" id="ARBA00022801"/>
    </source>
</evidence>
<dbReference type="InterPro" id="IPR019826">
    <property type="entry name" value="Carboxylesterase_B_AS"/>
</dbReference>
<dbReference type="InterPro" id="IPR019819">
    <property type="entry name" value="Carboxylesterase_B_CS"/>
</dbReference>
<dbReference type="GO" id="GO:0016787">
    <property type="term" value="F:hydrolase activity"/>
    <property type="evidence" value="ECO:0007669"/>
    <property type="project" value="UniProtKB-KW"/>
</dbReference>
<dbReference type="InterPro" id="IPR029058">
    <property type="entry name" value="AB_hydrolase_fold"/>
</dbReference>
<dbReference type="InterPro" id="IPR050309">
    <property type="entry name" value="Type-B_Carboxylest/Lipase"/>
</dbReference>
<dbReference type="AlphaFoldDB" id="A0A8B6G0Y9"/>
<dbReference type="PROSITE" id="PS00941">
    <property type="entry name" value="CARBOXYLESTERASE_B_2"/>
    <property type="match status" value="1"/>
</dbReference>
<comment type="similarity">
    <text evidence="1 3">Belongs to the type-B carboxylesterase/lipase family.</text>
</comment>
<proteinExistence type="inferred from homology"/>
<dbReference type="OrthoDB" id="3200163at2759"/>
<keyword evidence="3" id="KW-0732">Signal</keyword>
<dbReference type="InterPro" id="IPR002018">
    <property type="entry name" value="CarbesteraseB"/>
</dbReference>
<dbReference type="Proteomes" id="UP000596742">
    <property type="component" value="Unassembled WGS sequence"/>
</dbReference>
<evidence type="ECO:0000256" key="3">
    <source>
        <dbReference type="RuleBase" id="RU361235"/>
    </source>
</evidence>
<dbReference type="PANTHER" id="PTHR11559">
    <property type="entry name" value="CARBOXYLESTERASE"/>
    <property type="match status" value="1"/>
</dbReference>
<organism evidence="5 6">
    <name type="scientific">Mytilus galloprovincialis</name>
    <name type="common">Mediterranean mussel</name>
    <dbReference type="NCBI Taxonomy" id="29158"/>
    <lineage>
        <taxon>Eukaryota</taxon>
        <taxon>Metazoa</taxon>
        <taxon>Spiralia</taxon>
        <taxon>Lophotrochozoa</taxon>
        <taxon>Mollusca</taxon>
        <taxon>Bivalvia</taxon>
        <taxon>Autobranchia</taxon>
        <taxon>Pteriomorphia</taxon>
        <taxon>Mytilida</taxon>
        <taxon>Mytiloidea</taxon>
        <taxon>Mytilidae</taxon>
        <taxon>Mytilinae</taxon>
        <taxon>Mytilus</taxon>
    </lineage>
</organism>
<evidence type="ECO:0000313" key="6">
    <source>
        <dbReference type="Proteomes" id="UP000596742"/>
    </source>
</evidence>
<comment type="caution">
    <text evidence="5">The sequence shown here is derived from an EMBL/GenBank/DDBJ whole genome shotgun (WGS) entry which is preliminary data.</text>
</comment>
<feature type="domain" description="Carboxylesterase type B" evidence="4">
    <location>
        <begin position="28"/>
        <end position="525"/>
    </location>
</feature>
<dbReference type="SUPFAM" id="SSF53474">
    <property type="entry name" value="alpha/beta-Hydrolases"/>
    <property type="match status" value="1"/>
</dbReference>
<evidence type="ECO:0000256" key="1">
    <source>
        <dbReference type="ARBA" id="ARBA00005964"/>
    </source>
</evidence>
<dbReference type="Pfam" id="PF00135">
    <property type="entry name" value="COesterase"/>
    <property type="match status" value="1"/>
</dbReference>
<feature type="chain" id="PRO_5033113922" description="Carboxylic ester hydrolase" evidence="3">
    <location>
        <begin position="21"/>
        <end position="537"/>
    </location>
</feature>
<dbReference type="EMBL" id="UYJE01007698">
    <property type="protein sequence ID" value="VDI57164.1"/>
    <property type="molecule type" value="Genomic_DNA"/>
</dbReference>
<reference evidence="5" key="1">
    <citation type="submission" date="2018-11" db="EMBL/GenBank/DDBJ databases">
        <authorList>
            <person name="Alioto T."/>
            <person name="Alioto T."/>
        </authorList>
    </citation>
    <scope>NUCLEOTIDE SEQUENCE</scope>
</reference>
<sequence length="537" mass="60305">MRKEQCTLCILLLSLYTVQTCIRNQKSAPFVHTSCGPIEGLKTSSYVFKGIPYAKPPISSLRWKPPVPLTKRDNICWDGILKATEFGNWCVQRDPTSPIGISGSEDCLYLNVWTPTMNRHANLPVMVWFHGGSLTDLSGNFPTYSPSEEVAEATNMVYVSMNYRLNAFGFMTLSTPLRLTGNYGFMDQILALRWVQDNIRNFGGNPNLVTLFGQSSGATSIMVLMASPMTSGLFHRVWMMSGSALLNKTYEEAAFDNKIFLENTKCTGADCLINLPAKNIMDAIPWDVYPYWAMDDFGDIPTNNLFVGALAVVDGLVLPAPPFELWKQGKGNDVPAIIGSSAQELDYFPKHTDIESWTWDDYINRVSEKMNTFPTINASQVLGMYPTGVISPEYQYTTMGTDIRVTCPVDVMTYAIGSSYKAPVYRYVVTAFPTEPAYFYGVPFKAKYSAHGIDAFAFFNTLRYYYQISKKDEQLTDTLRKEIINFVKTGKPSTSLWNEFPDKTAILSDGLVVSGGYHKQECSFWIKNGFLSYSWIN</sequence>
<protein>
    <recommendedName>
        <fullName evidence="3">Carboxylic ester hydrolase</fullName>
        <ecNumber evidence="3">3.1.1.-</ecNumber>
    </recommendedName>
</protein>
<gene>
    <name evidence="5" type="ORF">MGAL_10B057333</name>
</gene>
<feature type="signal peptide" evidence="3">
    <location>
        <begin position="1"/>
        <end position="20"/>
    </location>
</feature>
<dbReference type="PROSITE" id="PS00122">
    <property type="entry name" value="CARBOXYLESTERASE_B_1"/>
    <property type="match status" value="1"/>
</dbReference>
<dbReference type="EC" id="3.1.1.-" evidence="3"/>
<dbReference type="Gene3D" id="3.40.50.1820">
    <property type="entry name" value="alpha/beta hydrolase"/>
    <property type="match status" value="1"/>
</dbReference>
<name>A0A8B6G0Y9_MYTGA</name>
<accession>A0A8B6G0Y9</accession>
<evidence type="ECO:0000313" key="5">
    <source>
        <dbReference type="EMBL" id="VDI57164.1"/>
    </source>
</evidence>
<evidence type="ECO:0000259" key="4">
    <source>
        <dbReference type="Pfam" id="PF00135"/>
    </source>
</evidence>
<keyword evidence="6" id="KW-1185">Reference proteome</keyword>